<dbReference type="PROSITE" id="PS50887">
    <property type="entry name" value="GGDEF"/>
    <property type="match status" value="1"/>
</dbReference>
<gene>
    <name evidence="6" type="ORF">E1B00_06330</name>
</gene>
<comment type="cofactor">
    <cofactor evidence="1">
        <name>Mg(2+)</name>
        <dbReference type="ChEBI" id="CHEBI:18420"/>
    </cofactor>
</comment>
<dbReference type="InterPro" id="IPR000160">
    <property type="entry name" value="GGDEF_dom"/>
</dbReference>
<protein>
    <recommendedName>
        <fullName evidence="2">diguanylate cyclase</fullName>
        <ecNumber evidence="2">2.7.7.65</ecNumber>
    </recommendedName>
</protein>
<evidence type="ECO:0000259" key="5">
    <source>
        <dbReference type="PROSITE" id="PS50887"/>
    </source>
</evidence>
<dbReference type="InterPro" id="IPR011110">
    <property type="entry name" value="Reg_prop"/>
</dbReference>
<evidence type="ECO:0000313" key="6">
    <source>
        <dbReference type="EMBL" id="TNJ35368.1"/>
    </source>
</evidence>
<dbReference type="SUPFAM" id="SSF55073">
    <property type="entry name" value="Nucleotide cyclase"/>
    <property type="match status" value="1"/>
</dbReference>
<evidence type="ECO:0000313" key="7">
    <source>
        <dbReference type="Proteomes" id="UP000305760"/>
    </source>
</evidence>
<evidence type="ECO:0000256" key="4">
    <source>
        <dbReference type="SAM" id="SignalP"/>
    </source>
</evidence>
<dbReference type="SUPFAM" id="SSF63829">
    <property type="entry name" value="Calcium-dependent phosphotriesterase"/>
    <property type="match status" value="3"/>
</dbReference>
<dbReference type="InterPro" id="IPR013783">
    <property type="entry name" value="Ig-like_fold"/>
</dbReference>
<dbReference type="Pfam" id="PF07495">
    <property type="entry name" value="Y_Y_Y"/>
    <property type="match status" value="1"/>
</dbReference>
<dbReference type="EMBL" id="SMDR01000001">
    <property type="protein sequence ID" value="TNJ35368.1"/>
    <property type="molecule type" value="Genomic_DNA"/>
</dbReference>
<dbReference type="GO" id="GO:0052621">
    <property type="term" value="F:diguanylate cyclase activity"/>
    <property type="evidence" value="ECO:0007669"/>
    <property type="project" value="UniProtKB-EC"/>
</dbReference>
<dbReference type="CDD" id="cd01949">
    <property type="entry name" value="GGDEF"/>
    <property type="match status" value="1"/>
</dbReference>
<dbReference type="FunFam" id="3.30.70.270:FF:000001">
    <property type="entry name" value="Diguanylate cyclase domain protein"/>
    <property type="match status" value="1"/>
</dbReference>
<organism evidence="6 7">
    <name type="scientific">Arenimonas terrae</name>
    <dbReference type="NCBI Taxonomy" id="2546226"/>
    <lineage>
        <taxon>Bacteria</taxon>
        <taxon>Pseudomonadati</taxon>
        <taxon>Pseudomonadota</taxon>
        <taxon>Gammaproteobacteria</taxon>
        <taxon>Lysobacterales</taxon>
        <taxon>Lysobacteraceae</taxon>
        <taxon>Arenimonas</taxon>
    </lineage>
</organism>
<dbReference type="Proteomes" id="UP000305760">
    <property type="component" value="Unassembled WGS sequence"/>
</dbReference>
<feature type="signal peptide" evidence="4">
    <location>
        <begin position="1"/>
        <end position="24"/>
    </location>
</feature>
<keyword evidence="7" id="KW-1185">Reference proteome</keyword>
<dbReference type="PANTHER" id="PTHR45138">
    <property type="entry name" value="REGULATORY COMPONENTS OF SENSORY TRANSDUCTION SYSTEM"/>
    <property type="match status" value="1"/>
</dbReference>
<feature type="chain" id="PRO_5022696500" description="diguanylate cyclase" evidence="4">
    <location>
        <begin position="25"/>
        <end position="1019"/>
    </location>
</feature>
<dbReference type="InterPro" id="IPR011123">
    <property type="entry name" value="Y_Y_Y"/>
</dbReference>
<reference evidence="6 7" key="1">
    <citation type="submission" date="2019-03" db="EMBL/GenBank/DDBJ databases">
        <title>Arenimonas daejeonensis sp. nov., isolated from compost.</title>
        <authorList>
            <person name="Jeon C.O."/>
        </authorList>
    </citation>
    <scope>NUCLEOTIDE SEQUENCE [LARGE SCALE GENOMIC DNA]</scope>
    <source>
        <strain evidence="6 7">R29</strain>
    </source>
</reference>
<dbReference type="Gene3D" id="2.60.40.10">
    <property type="entry name" value="Immunoglobulins"/>
    <property type="match status" value="1"/>
</dbReference>
<dbReference type="Pfam" id="PF07494">
    <property type="entry name" value="Reg_prop"/>
    <property type="match status" value="3"/>
</dbReference>
<comment type="caution">
    <text evidence="6">The sequence shown here is derived from an EMBL/GenBank/DDBJ whole genome shotgun (WGS) entry which is preliminary data.</text>
</comment>
<dbReference type="Pfam" id="PF00990">
    <property type="entry name" value="GGDEF"/>
    <property type="match status" value="1"/>
</dbReference>
<keyword evidence="4" id="KW-0732">Signal</keyword>
<dbReference type="InterPro" id="IPR050469">
    <property type="entry name" value="Diguanylate_Cyclase"/>
</dbReference>
<proteinExistence type="predicted"/>
<dbReference type="AlphaFoldDB" id="A0A5C4RWG4"/>
<dbReference type="Gene3D" id="3.30.70.270">
    <property type="match status" value="1"/>
</dbReference>
<evidence type="ECO:0000256" key="3">
    <source>
        <dbReference type="ARBA" id="ARBA00034247"/>
    </source>
</evidence>
<feature type="domain" description="GGDEF" evidence="5">
    <location>
        <begin position="842"/>
        <end position="981"/>
    </location>
</feature>
<dbReference type="OrthoDB" id="176203at2"/>
<dbReference type="InterPro" id="IPR015943">
    <property type="entry name" value="WD40/YVTN_repeat-like_dom_sf"/>
</dbReference>
<dbReference type="InterPro" id="IPR029787">
    <property type="entry name" value="Nucleotide_cyclase"/>
</dbReference>
<sequence>MPRLRALSLTALLVPALAMPGAAAALDPEKSFHHYVRNSWSIEEGLPQISALAITQDRQGYLWVGTQAGLARFDGIRFTAFNPENTPGLRGIWIHDLHVDERNRLWIATYRGLSLRDETGFHALPVAGADPTRALDTHDIVAMPSGELMVAAPDGIYRASETGLEMAYPLPRAATALLARGDELWVGSLGRVFRIAGGVVELLPLPPEDADTVVTQLSQSQGRLWAGTSAGLFYREGDEWLRHEGGEPLSRTPIEAMAEDRDGNLWVGMVENLARLRAGRVVELIENDRTGAAVRAVYEDREGNLWLGSQWEGLTRLWNGWTRRYGAREGLRDPILWSVARGRDGRIWAGTNSGLSVLKDNRFEQVVEGDALPHPNAYTLLPEDDTVWIGTRRGVAVLRGDRLEQPPEFAPMRSAQINGILRDHRGALWFTTTQGLFRWARGELTAFGAAQGLRDPRTRVLHETRDGRLLVGSQSGLYEVTGERVEPLGLENGLRADLDVTAIQELKNGELVIGALSEEIFLFDGKRWTGFGRDQGMPVNSAFYIAEDAHGYLWVAGIRGILRVPLADLRDLAAGRGDRVRGEMLLNERGDRRGGQKGYCCNGAGNAKGFLLDGELWLPTRDGLVAMATGGIVKNDVAPRTVVERVRVGEQWRDADPAADWTLPQDARDLSFEFSVLSFQDPKSVDLRYRLLGYDADWRTLEDTTRRTVNYTNLPPGPYVFEAVGANNAEVWSDAPAQFGFSIQPRFHETGLFRALLAVLLASLVYAGFRLQRGAHRRQRDALELLVRQRTEALEVANLRLEDASQTDPLTGLRNRRYLSNQIPADIAFYDRETLRRGGPGEVMVFALIDIDHFKAVNDTHGHQAGDRVLQQFAAILGQLVRTGDYIARWGGEEFLIVFRPMPNRHLAMLGERIRGAISNHRFEIGGAEPLRLTCSIGFIECPLFRDARGSLGWEQMVELADRALYYVKGHGRNGWAAFRPKPEADLDGLLHALRGDPDRLLELGKLDLLASPNLQPRG</sequence>
<dbReference type="Gene3D" id="2.130.10.10">
    <property type="entry name" value="YVTN repeat-like/Quinoprotein amine dehydrogenase"/>
    <property type="match status" value="3"/>
</dbReference>
<accession>A0A5C4RWG4</accession>
<comment type="catalytic activity">
    <reaction evidence="3">
        <text>2 GTP = 3',3'-c-di-GMP + 2 diphosphate</text>
        <dbReference type="Rhea" id="RHEA:24898"/>
        <dbReference type="ChEBI" id="CHEBI:33019"/>
        <dbReference type="ChEBI" id="CHEBI:37565"/>
        <dbReference type="ChEBI" id="CHEBI:58805"/>
        <dbReference type="EC" id="2.7.7.65"/>
    </reaction>
</comment>
<evidence type="ECO:0000256" key="1">
    <source>
        <dbReference type="ARBA" id="ARBA00001946"/>
    </source>
</evidence>
<dbReference type="NCBIfam" id="TIGR00254">
    <property type="entry name" value="GGDEF"/>
    <property type="match status" value="1"/>
</dbReference>
<dbReference type="EC" id="2.7.7.65" evidence="2"/>
<dbReference type="SMART" id="SM00267">
    <property type="entry name" value="GGDEF"/>
    <property type="match status" value="1"/>
</dbReference>
<dbReference type="PANTHER" id="PTHR45138:SF9">
    <property type="entry name" value="DIGUANYLATE CYCLASE DGCM-RELATED"/>
    <property type="match status" value="1"/>
</dbReference>
<dbReference type="InterPro" id="IPR043128">
    <property type="entry name" value="Rev_trsase/Diguanyl_cyclase"/>
</dbReference>
<dbReference type="RefSeq" id="WP_139446736.1">
    <property type="nucleotide sequence ID" value="NZ_SMDR01000001.1"/>
</dbReference>
<evidence type="ECO:0000256" key="2">
    <source>
        <dbReference type="ARBA" id="ARBA00012528"/>
    </source>
</evidence>
<name>A0A5C4RWG4_9GAMM</name>